<dbReference type="NCBIfam" id="TIGR00175">
    <property type="entry name" value="mito_nad_idh"/>
    <property type="match status" value="1"/>
</dbReference>
<protein>
    <recommendedName>
        <fullName evidence="7">Isopropylmalate dehydrogenase-like domain-containing protein</fullName>
    </recommendedName>
</protein>
<name>A0A1A6GZS4_NEOLE</name>
<evidence type="ECO:0000256" key="3">
    <source>
        <dbReference type="ARBA" id="ARBA00011525"/>
    </source>
</evidence>
<comment type="caution">
    <text evidence="8">The sequence shown here is derived from an EMBL/GenBank/DDBJ whole genome shotgun (WGS) entry which is preliminary data.</text>
</comment>
<organism evidence="8 9">
    <name type="scientific">Neotoma lepida</name>
    <name type="common">Desert woodrat</name>
    <dbReference type="NCBI Taxonomy" id="56216"/>
    <lineage>
        <taxon>Eukaryota</taxon>
        <taxon>Metazoa</taxon>
        <taxon>Chordata</taxon>
        <taxon>Craniata</taxon>
        <taxon>Vertebrata</taxon>
        <taxon>Euteleostomi</taxon>
        <taxon>Mammalia</taxon>
        <taxon>Eutheria</taxon>
        <taxon>Euarchontoglires</taxon>
        <taxon>Glires</taxon>
        <taxon>Rodentia</taxon>
        <taxon>Myomorpha</taxon>
        <taxon>Muroidea</taxon>
        <taxon>Cricetidae</taxon>
        <taxon>Neotominae</taxon>
        <taxon>Neotoma</taxon>
    </lineage>
</organism>
<dbReference type="SMART" id="SM01329">
    <property type="entry name" value="Iso_dh"/>
    <property type="match status" value="1"/>
</dbReference>
<dbReference type="SUPFAM" id="SSF53659">
    <property type="entry name" value="Isocitrate/Isopropylmalate dehydrogenase-like"/>
    <property type="match status" value="1"/>
</dbReference>
<evidence type="ECO:0000256" key="1">
    <source>
        <dbReference type="ARBA" id="ARBA00004173"/>
    </source>
</evidence>
<dbReference type="EMBL" id="LZPO01065651">
    <property type="protein sequence ID" value="OBS71095.1"/>
    <property type="molecule type" value="Genomic_DNA"/>
</dbReference>
<dbReference type="STRING" id="56216.A0A1A6GZS4"/>
<dbReference type="Proteomes" id="UP000092124">
    <property type="component" value="Unassembled WGS sequence"/>
</dbReference>
<evidence type="ECO:0000256" key="5">
    <source>
        <dbReference type="ARBA" id="ARBA00022946"/>
    </source>
</evidence>
<dbReference type="Gene3D" id="3.40.718.10">
    <property type="entry name" value="Isopropylmalate Dehydrogenase"/>
    <property type="match status" value="1"/>
</dbReference>
<keyword evidence="4" id="KW-0816">Tricarboxylic acid cycle</keyword>
<dbReference type="FunFam" id="3.40.718.10:FF:000001">
    <property type="entry name" value="Isocitrate dehydrogenase [NAD] subunit, mitochondrial"/>
    <property type="match status" value="1"/>
</dbReference>
<comment type="subcellular location">
    <subcellularLocation>
        <location evidence="1">Mitochondrion</location>
    </subcellularLocation>
</comment>
<keyword evidence="9" id="KW-1185">Reference proteome</keyword>
<dbReference type="InterPro" id="IPR024084">
    <property type="entry name" value="IsoPropMal-DH-like_dom"/>
</dbReference>
<evidence type="ECO:0000313" key="8">
    <source>
        <dbReference type="EMBL" id="OBS71095.1"/>
    </source>
</evidence>
<dbReference type="GO" id="GO:0005739">
    <property type="term" value="C:mitochondrion"/>
    <property type="evidence" value="ECO:0007669"/>
    <property type="project" value="UniProtKB-SubCell"/>
</dbReference>
<evidence type="ECO:0000313" key="9">
    <source>
        <dbReference type="Proteomes" id="UP000092124"/>
    </source>
</evidence>
<reference evidence="8 9" key="1">
    <citation type="submission" date="2016-06" db="EMBL/GenBank/DDBJ databases">
        <title>The Draft Genome Sequence and Annotation of the Desert Woodrat Neotoma lepida.</title>
        <authorList>
            <person name="Campbell M."/>
            <person name="Oakeson K.F."/>
            <person name="Yandell M."/>
            <person name="Halpert J.R."/>
            <person name="Dearing D."/>
        </authorList>
    </citation>
    <scope>NUCLEOTIDE SEQUENCE [LARGE SCALE GENOMIC DNA]</scope>
    <source>
        <strain evidence="8">417</strain>
        <tissue evidence="8">Liver</tissue>
    </source>
</reference>
<dbReference type="GO" id="GO:0006099">
    <property type="term" value="P:tricarboxylic acid cycle"/>
    <property type="evidence" value="ECO:0007669"/>
    <property type="project" value="UniProtKB-KW"/>
</dbReference>
<evidence type="ECO:0000256" key="6">
    <source>
        <dbReference type="ARBA" id="ARBA00023128"/>
    </source>
</evidence>
<keyword evidence="5" id="KW-0809">Transit peptide</keyword>
<evidence type="ECO:0000256" key="2">
    <source>
        <dbReference type="ARBA" id="ARBA00007769"/>
    </source>
</evidence>
<feature type="non-terminal residue" evidence="8">
    <location>
        <position position="1"/>
    </location>
</feature>
<dbReference type="PANTHER" id="PTHR11835:SF54">
    <property type="entry name" value="ISOCITRATE DEHYDROGENASE [NAD] GAMMA 2, MITOCHONDRIAL-RELATED"/>
    <property type="match status" value="1"/>
</dbReference>
<dbReference type="OrthoDB" id="10261637at2759"/>
<keyword evidence="6" id="KW-0496">Mitochondrion</keyword>
<comment type="subunit">
    <text evidence="3">Heterooligomer of subunits alpha (IDH3A), beta (IDH3B), and gamma (IDH3G) in the apparent ratio of 2:1:1. The heterodimer containing one IDH3A and one IDH3B subunit and the heterodimer containing one IDH3A and one IDH3G subunit assemble into a heterotetramer (which contains two subunits of IDH3A, one of IDH3B and one of IDH3G) and further into the heterooctamer.</text>
</comment>
<proteinExistence type="inferred from homology"/>
<dbReference type="InterPro" id="IPR004434">
    <property type="entry name" value="Isocitrate_DH_NAD"/>
</dbReference>
<gene>
    <name evidence="8" type="ORF">A6R68_00364</name>
</gene>
<dbReference type="GO" id="GO:0006102">
    <property type="term" value="P:isocitrate metabolic process"/>
    <property type="evidence" value="ECO:0007669"/>
    <property type="project" value="TreeGrafter"/>
</dbReference>
<comment type="similarity">
    <text evidence="2">Belongs to the isocitrate and isopropylmalate dehydrogenases family.</text>
</comment>
<accession>A0A1A6GZS4</accession>
<evidence type="ECO:0000256" key="4">
    <source>
        <dbReference type="ARBA" id="ARBA00022532"/>
    </source>
</evidence>
<dbReference type="AlphaFoldDB" id="A0A1A6GZS4"/>
<evidence type="ECO:0000259" key="7">
    <source>
        <dbReference type="SMART" id="SM01329"/>
    </source>
</evidence>
<dbReference type="PANTHER" id="PTHR11835">
    <property type="entry name" value="DECARBOXYLATING DEHYDROGENASES-ISOCITRATE, ISOPROPYLMALATE, TARTRATE"/>
    <property type="match status" value="1"/>
</dbReference>
<sequence length="350" mass="38773">KYGGRHTVTMIPGDGIGPELMVHVKRIFRANCVPVDFEEVWVTSTSTEEEIHEALMAIRRNRVALKGNVATDHNLPVSHKSHNTKFRTNLDLYANVVHFKTFPGVETRHKDIDILVVRENTEGEYTNLEHESVKGVVESLKIVTKAKSLRIAEYAFNLAQKMGRKKVTAIHKANIMKLGDGLFLQCCEDVAAHYPQISFENMVIDNTTMQLVSKPQQFDVMVMPNLYGNIINSICTGLVGGSGLVPGANYGYLYAIFETSSKEIGKDLAHRNIANPVAMLLTSCIMLDHLDLHPYATEIRSAVVASLENKATCTPDMGGQGTTSGIVDFIMEYMKCHGCCCRPNFLGSHT</sequence>
<feature type="domain" description="Isopropylmalate dehydrogenase-like" evidence="7">
    <location>
        <begin position="7"/>
        <end position="330"/>
    </location>
</feature>
<dbReference type="Pfam" id="PF00180">
    <property type="entry name" value="Iso_dh"/>
    <property type="match status" value="1"/>
</dbReference>